<dbReference type="PANTHER" id="PTHR24270">
    <property type="entry name" value="LOW-DENSITY LIPOPROTEIN RECEPTOR-RELATED"/>
    <property type="match status" value="1"/>
</dbReference>
<gene>
    <name evidence="8" type="ORF">XAT740_LOCUS48016</name>
</gene>
<keyword evidence="9" id="KW-1185">Reference proteome</keyword>
<dbReference type="SUPFAM" id="SSF57424">
    <property type="entry name" value="LDL receptor-like module"/>
    <property type="match status" value="1"/>
</dbReference>
<comment type="caution">
    <text evidence="8">The sequence shown here is derived from an EMBL/GenBank/DDBJ whole genome shotgun (WGS) entry which is preliminary data.</text>
</comment>
<dbReference type="GO" id="GO:0005886">
    <property type="term" value="C:plasma membrane"/>
    <property type="evidence" value="ECO:0007669"/>
    <property type="project" value="TreeGrafter"/>
</dbReference>
<organism evidence="8 9">
    <name type="scientific">Adineta ricciae</name>
    <name type="common">Rotifer</name>
    <dbReference type="NCBI Taxonomy" id="249248"/>
    <lineage>
        <taxon>Eukaryota</taxon>
        <taxon>Metazoa</taxon>
        <taxon>Spiralia</taxon>
        <taxon>Gnathifera</taxon>
        <taxon>Rotifera</taxon>
        <taxon>Eurotatoria</taxon>
        <taxon>Bdelloidea</taxon>
        <taxon>Adinetida</taxon>
        <taxon>Adinetidae</taxon>
        <taxon>Adineta</taxon>
    </lineage>
</organism>
<dbReference type="SMART" id="SM00192">
    <property type="entry name" value="LDLa"/>
    <property type="match status" value="3"/>
</dbReference>
<keyword evidence="4" id="KW-1133">Transmembrane helix</keyword>
<sequence>MYTSEPTFGSDDYRCENEFVTQSCVFERHSLISELIFSSKDESLSNECWSAFQYYLDENEYKTLVQIQTAIYFLAICDDVQELRAIEIDGQNHTDETECQQWKCDNIYTRCDGIWNCLDGRDEIECDSLPVLFNCSSEYRICVTQKTFEFTCLSKHKLNDGKVDCLGGTDEPKACEVEVKYFMRRGFNCMINDTPNCLETYELCDEKKDCSFGDDEQFCLQNRSTLLRDELCRPKGQVVSSNIEKFICKNTVRQEKLRIKHFIIEGFHETSTKEENTIELFTEYKPISLLDSHRYLHGLDLRVWLNKSTDSSTSTCLCPLGYYGNQCQYQNQRLSLSIRFHVRTESWKILFAILVLLIDDTNQRIIHSYEQFTYLSLRDCQIKFNLHLFYTNRPKDMNRNYSIHIDIYEKSSLTYRGSFLYLVKFLFLPVHRLAFFVDIPLLNYHKTSTCSTHQCQYASSRYCREVKPYLIMFLSHIDKIL</sequence>
<dbReference type="InterPro" id="IPR050685">
    <property type="entry name" value="LDLR"/>
</dbReference>
<dbReference type="InterPro" id="IPR002172">
    <property type="entry name" value="LDrepeatLR_classA_rpt"/>
</dbReference>
<evidence type="ECO:0000256" key="3">
    <source>
        <dbReference type="ARBA" id="ARBA00022737"/>
    </source>
</evidence>
<dbReference type="GO" id="GO:0016192">
    <property type="term" value="P:vesicle-mediated transport"/>
    <property type="evidence" value="ECO:0007669"/>
    <property type="project" value="UniProtKB-ARBA"/>
</dbReference>
<dbReference type="InterPro" id="IPR036055">
    <property type="entry name" value="LDL_receptor-like_sf"/>
</dbReference>
<dbReference type="PROSITE" id="PS50068">
    <property type="entry name" value="LDLRA_2"/>
    <property type="match status" value="1"/>
</dbReference>
<name>A0A816B6H0_ADIRI</name>
<protein>
    <submittedName>
        <fullName evidence="8">Uncharacterized protein</fullName>
    </submittedName>
</protein>
<evidence type="ECO:0000256" key="7">
    <source>
        <dbReference type="PROSITE-ProRule" id="PRU00124"/>
    </source>
</evidence>
<evidence type="ECO:0000256" key="5">
    <source>
        <dbReference type="ARBA" id="ARBA00023136"/>
    </source>
</evidence>
<dbReference type="EMBL" id="CAJNOR010006796">
    <property type="protein sequence ID" value="CAF1603747.1"/>
    <property type="molecule type" value="Genomic_DNA"/>
</dbReference>
<proteinExistence type="predicted"/>
<evidence type="ECO:0000256" key="6">
    <source>
        <dbReference type="ARBA" id="ARBA00023157"/>
    </source>
</evidence>
<keyword evidence="2" id="KW-0812">Transmembrane</keyword>
<evidence type="ECO:0000256" key="4">
    <source>
        <dbReference type="ARBA" id="ARBA00022989"/>
    </source>
</evidence>
<comment type="subcellular location">
    <subcellularLocation>
        <location evidence="1">Membrane</location>
        <topology evidence="1">Single-pass membrane protein</topology>
    </subcellularLocation>
</comment>
<feature type="disulfide bond" evidence="7">
    <location>
        <begin position="204"/>
        <end position="219"/>
    </location>
</feature>
<accession>A0A816B6H0</accession>
<keyword evidence="6 7" id="KW-1015">Disulfide bond</keyword>
<dbReference type="Proteomes" id="UP000663828">
    <property type="component" value="Unassembled WGS sequence"/>
</dbReference>
<dbReference type="AlphaFoldDB" id="A0A816B6H0"/>
<keyword evidence="3" id="KW-0677">Repeat</keyword>
<keyword evidence="5" id="KW-0472">Membrane</keyword>
<comment type="caution">
    <text evidence="7">Lacks conserved residue(s) required for the propagation of feature annotation.</text>
</comment>
<reference evidence="8" key="1">
    <citation type="submission" date="2021-02" db="EMBL/GenBank/DDBJ databases">
        <authorList>
            <person name="Nowell W R."/>
        </authorList>
    </citation>
    <scope>NUCLEOTIDE SEQUENCE</scope>
</reference>
<evidence type="ECO:0000256" key="2">
    <source>
        <dbReference type="ARBA" id="ARBA00022692"/>
    </source>
</evidence>
<evidence type="ECO:0000313" key="8">
    <source>
        <dbReference type="EMBL" id="CAF1603747.1"/>
    </source>
</evidence>
<evidence type="ECO:0000256" key="1">
    <source>
        <dbReference type="ARBA" id="ARBA00004167"/>
    </source>
</evidence>
<evidence type="ECO:0000313" key="9">
    <source>
        <dbReference type="Proteomes" id="UP000663828"/>
    </source>
</evidence>
<dbReference type="PRINTS" id="PR00261">
    <property type="entry name" value="LDLRECEPTOR"/>
</dbReference>